<dbReference type="SUPFAM" id="SSF51735">
    <property type="entry name" value="NAD(P)-binding Rossmann-fold domains"/>
    <property type="match status" value="1"/>
</dbReference>
<dbReference type="STRING" id="1122133.SAMN02745157_2134"/>
<evidence type="ECO:0000256" key="3">
    <source>
        <dbReference type="RuleBase" id="RU000363"/>
    </source>
</evidence>
<reference evidence="4 5" key="1">
    <citation type="submission" date="2016-11" db="EMBL/GenBank/DDBJ databases">
        <authorList>
            <person name="Jaros S."/>
            <person name="Januszkiewicz K."/>
            <person name="Wedrychowicz H."/>
        </authorList>
    </citation>
    <scope>NUCLEOTIDE SEQUENCE [LARGE SCALE GENOMIC DNA]</scope>
    <source>
        <strain evidence="4 5">DSM 19436</strain>
    </source>
</reference>
<evidence type="ECO:0000256" key="1">
    <source>
        <dbReference type="ARBA" id="ARBA00006484"/>
    </source>
</evidence>
<dbReference type="Proteomes" id="UP000184485">
    <property type="component" value="Unassembled WGS sequence"/>
</dbReference>
<proteinExistence type="inferred from homology"/>
<name>A0A1M5AHU1_9HYPH</name>
<keyword evidence="5" id="KW-1185">Reference proteome</keyword>
<dbReference type="PRINTS" id="PR00080">
    <property type="entry name" value="SDRFAMILY"/>
</dbReference>
<dbReference type="PRINTS" id="PR00081">
    <property type="entry name" value="GDHRDH"/>
</dbReference>
<dbReference type="GO" id="GO:0016491">
    <property type="term" value="F:oxidoreductase activity"/>
    <property type="evidence" value="ECO:0007669"/>
    <property type="project" value="UniProtKB-KW"/>
</dbReference>
<accession>A0A1M5AHU1</accession>
<evidence type="ECO:0000313" key="5">
    <source>
        <dbReference type="Proteomes" id="UP000184485"/>
    </source>
</evidence>
<dbReference type="PANTHER" id="PTHR43086">
    <property type="entry name" value="VERY-LONG-CHAIN 3-OXOOACYL-COA REDUCTASE"/>
    <property type="match status" value="1"/>
</dbReference>
<dbReference type="AlphaFoldDB" id="A0A1M5AHU1"/>
<protein>
    <recommendedName>
        <fullName evidence="6">Short-chain dehydrogenase</fullName>
    </recommendedName>
</protein>
<keyword evidence="2" id="KW-0560">Oxidoreductase</keyword>
<evidence type="ECO:0008006" key="6">
    <source>
        <dbReference type="Google" id="ProtNLM"/>
    </source>
</evidence>
<dbReference type="OrthoDB" id="9810734at2"/>
<dbReference type="InterPro" id="IPR036291">
    <property type="entry name" value="NAD(P)-bd_dom_sf"/>
</dbReference>
<comment type="similarity">
    <text evidence="1 3">Belongs to the short-chain dehydrogenases/reductases (SDR) family.</text>
</comment>
<dbReference type="PIRSF" id="PIRSF000126">
    <property type="entry name" value="11-beta-HSD1"/>
    <property type="match status" value="1"/>
</dbReference>
<dbReference type="Pfam" id="PF00106">
    <property type="entry name" value="adh_short"/>
    <property type="match status" value="1"/>
</dbReference>
<dbReference type="RefSeq" id="WP_073052905.1">
    <property type="nucleotide sequence ID" value="NZ_FQUP01000001.1"/>
</dbReference>
<dbReference type="PANTHER" id="PTHR43086:SF3">
    <property type="entry name" value="NADP-DEPENDENT 3-HYDROXY ACID DEHYDROGENASE YDFG"/>
    <property type="match status" value="1"/>
</dbReference>
<dbReference type="Gene3D" id="3.40.50.720">
    <property type="entry name" value="NAD(P)-binding Rossmann-like Domain"/>
    <property type="match status" value="1"/>
</dbReference>
<dbReference type="EMBL" id="FQUP01000001">
    <property type="protein sequence ID" value="SHF29717.1"/>
    <property type="molecule type" value="Genomic_DNA"/>
</dbReference>
<evidence type="ECO:0000313" key="4">
    <source>
        <dbReference type="EMBL" id="SHF29717.1"/>
    </source>
</evidence>
<sequence>MAAGHQGRGVALVTGASSGIGAVYADRLAERGYDLLLVARDKRRLATLAAEIGAKTGRHVDVLAADLTSKSDLAAVEARLRSDPSITVLVNNAGIAGGGPLAAADPDAMERMIDLNVVALTRLALAAAPGFVARGAGTIVNIGSVVPLIPESFPGIYGSTKAYVLHFSQSLHAELSGQGVRVQAVLPGATATEIWERSGLSLESLPPEIVMPTGAMVDAALAGLDQGEIVTIPALPDAADWQAFEAARLALAPNLSRRESAKRLQVATRAAA</sequence>
<gene>
    <name evidence="4" type="ORF">SAMN02745157_2134</name>
</gene>
<dbReference type="InterPro" id="IPR002347">
    <property type="entry name" value="SDR_fam"/>
</dbReference>
<evidence type="ECO:0000256" key="2">
    <source>
        <dbReference type="ARBA" id="ARBA00023002"/>
    </source>
</evidence>
<organism evidence="4 5">
    <name type="scientific">Kaistia soli DSM 19436</name>
    <dbReference type="NCBI Taxonomy" id="1122133"/>
    <lineage>
        <taxon>Bacteria</taxon>
        <taxon>Pseudomonadati</taxon>
        <taxon>Pseudomonadota</taxon>
        <taxon>Alphaproteobacteria</taxon>
        <taxon>Hyphomicrobiales</taxon>
        <taxon>Kaistiaceae</taxon>
        <taxon>Kaistia</taxon>
    </lineage>
</organism>